<dbReference type="InterPro" id="IPR015943">
    <property type="entry name" value="WD40/YVTN_repeat-like_dom_sf"/>
</dbReference>
<dbReference type="Pfam" id="PF00400">
    <property type="entry name" value="WD40"/>
    <property type="match status" value="2"/>
</dbReference>
<dbReference type="Gene3D" id="2.130.10.10">
    <property type="entry name" value="YVTN repeat-like/Quinoprotein amine dehydrogenase"/>
    <property type="match status" value="1"/>
</dbReference>
<keyword evidence="5" id="KW-0804">Transcription</keyword>
<sequence length="495" mass="54466">MAIAHDPFELPKLRSSFILENDTEFLENDNVAEFFDVKFCPYQPLDAAPVFAAISKKHEEASACCCTWTKDPETGAPYLCIGGVDAKVKIYDVVNGKLYRATEVFVHPPNPYISNSETYAKQDVNDLATSPADPCIIASASGDTSIRVWSLDPVHANRPCLVILSGEGHSWDLLSLAFHDTGRYLLSAGHDQVINLWDHRLVGSAYVHVHHGRMANKESVAFYGDCIISRACHDNVISLWRIEGFSSSNPPPAESEAPVAQTTIPSNCEEASRLTLSAFVPTVSPQCPSQYTTLLQFATPNCGPQFFMRFKLHFVPDQHPVLAFCNAGGNVFFWDFERLVAYREFMEAYKDPGRDKSKQLPHPSWLRPVKARPKQETGKGRHGGGDKDIPSTFKEDAIRLSEEIDGYNAETLETWASRYSTGDPHEPLKAHKTESSSATFVGRQTAWSPGGEWCVVVGSSNQALILQRWANKGSTSRASASASVPPSAPAQNSTA</sequence>
<comment type="caution">
    <text evidence="8">The sequence shown here is derived from an EMBL/GenBank/DDBJ whole genome shotgun (WGS) entry which is preliminary data.</text>
</comment>
<feature type="compositionally biased region" description="Low complexity" evidence="7">
    <location>
        <begin position="476"/>
        <end position="485"/>
    </location>
</feature>
<keyword evidence="9" id="KW-1185">Reference proteome</keyword>
<evidence type="ECO:0000256" key="4">
    <source>
        <dbReference type="ARBA" id="ARBA00023015"/>
    </source>
</evidence>
<dbReference type="AlphaFoldDB" id="A0A395N2J7"/>
<keyword evidence="3" id="KW-0677">Repeat</keyword>
<accession>A0A395N2J7</accession>
<keyword evidence="4" id="KW-0805">Transcription regulation</keyword>
<comment type="similarity">
    <text evidence="1">Belongs to the WD repeat ESC family.</text>
</comment>
<feature type="region of interest" description="Disordered" evidence="7">
    <location>
        <begin position="352"/>
        <end position="394"/>
    </location>
</feature>
<dbReference type="PROSITE" id="PS50294">
    <property type="entry name" value="WD_REPEATS_REGION"/>
    <property type="match status" value="1"/>
</dbReference>
<dbReference type="EMBL" id="PXXK01000030">
    <property type="protein sequence ID" value="RFN54157.1"/>
    <property type="molecule type" value="Genomic_DNA"/>
</dbReference>
<dbReference type="SUPFAM" id="SSF50978">
    <property type="entry name" value="WD40 repeat-like"/>
    <property type="match status" value="1"/>
</dbReference>
<evidence type="ECO:0000313" key="8">
    <source>
        <dbReference type="EMBL" id="RFN54157.1"/>
    </source>
</evidence>
<feature type="repeat" description="WD" evidence="6">
    <location>
        <begin position="166"/>
        <end position="198"/>
    </location>
</feature>
<feature type="region of interest" description="Disordered" evidence="7">
    <location>
        <begin position="471"/>
        <end position="495"/>
    </location>
</feature>
<dbReference type="PROSITE" id="PS50082">
    <property type="entry name" value="WD_REPEATS_2"/>
    <property type="match status" value="1"/>
</dbReference>
<evidence type="ECO:0000256" key="7">
    <source>
        <dbReference type="SAM" id="MobiDB-lite"/>
    </source>
</evidence>
<proteinExistence type="inferred from homology"/>
<reference evidence="8 9" key="1">
    <citation type="journal article" date="2018" name="PLoS Pathog.">
        <title>Evolution of structural diversity of trichothecenes, a family of toxins produced by plant pathogenic and entomopathogenic fungi.</title>
        <authorList>
            <person name="Proctor R.H."/>
            <person name="McCormick S.P."/>
            <person name="Kim H.S."/>
            <person name="Cardoza R.E."/>
            <person name="Stanley A.M."/>
            <person name="Lindo L."/>
            <person name="Kelly A."/>
            <person name="Brown D.W."/>
            <person name="Lee T."/>
            <person name="Vaughan M.M."/>
            <person name="Alexander N.J."/>
            <person name="Busman M."/>
            <person name="Gutierrez S."/>
        </authorList>
    </citation>
    <scope>NUCLEOTIDE SEQUENCE [LARGE SCALE GENOMIC DNA]</scope>
    <source>
        <strain evidence="8 9">NRRL 13405</strain>
    </source>
</reference>
<evidence type="ECO:0000256" key="3">
    <source>
        <dbReference type="ARBA" id="ARBA00022737"/>
    </source>
</evidence>
<feature type="compositionally biased region" description="Basic and acidic residues" evidence="7">
    <location>
        <begin position="373"/>
        <end position="394"/>
    </location>
</feature>
<protein>
    <submittedName>
        <fullName evidence="8">Uncharacterized protein</fullName>
    </submittedName>
</protein>
<evidence type="ECO:0000256" key="5">
    <source>
        <dbReference type="ARBA" id="ARBA00023163"/>
    </source>
</evidence>
<dbReference type="InterPro" id="IPR001680">
    <property type="entry name" value="WD40_rpt"/>
</dbReference>
<dbReference type="InterPro" id="IPR051243">
    <property type="entry name" value="PcG_WD-repeat"/>
</dbReference>
<evidence type="ECO:0000256" key="2">
    <source>
        <dbReference type="ARBA" id="ARBA00022574"/>
    </source>
</evidence>
<evidence type="ECO:0000256" key="6">
    <source>
        <dbReference type="PROSITE-ProRule" id="PRU00221"/>
    </source>
</evidence>
<keyword evidence="2 6" id="KW-0853">WD repeat</keyword>
<gene>
    <name evidence="8" type="ORF">FIE12Z_1646</name>
</gene>
<dbReference type="InterPro" id="IPR036322">
    <property type="entry name" value="WD40_repeat_dom_sf"/>
</dbReference>
<dbReference type="PANTHER" id="PTHR10253">
    <property type="entry name" value="POLYCOMB PROTEIN"/>
    <property type="match status" value="1"/>
</dbReference>
<evidence type="ECO:0000256" key="1">
    <source>
        <dbReference type="ARBA" id="ARBA00008075"/>
    </source>
</evidence>
<organism evidence="8 9">
    <name type="scientific">Fusarium flagelliforme</name>
    <dbReference type="NCBI Taxonomy" id="2675880"/>
    <lineage>
        <taxon>Eukaryota</taxon>
        <taxon>Fungi</taxon>
        <taxon>Dikarya</taxon>
        <taxon>Ascomycota</taxon>
        <taxon>Pezizomycotina</taxon>
        <taxon>Sordariomycetes</taxon>
        <taxon>Hypocreomycetidae</taxon>
        <taxon>Hypocreales</taxon>
        <taxon>Nectriaceae</taxon>
        <taxon>Fusarium</taxon>
        <taxon>Fusarium incarnatum-equiseti species complex</taxon>
    </lineage>
</organism>
<dbReference type="Proteomes" id="UP000265631">
    <property type="component" value="Unassembled WGS sequence"/>
</dbReference>
<name>A0A395N2J7_9HYPO</name>
<evidence type="ECO:0000313" key="9">
    <source>
        <dbReference type="Proteomes" id="UP000265631"/>
    </source>
</evidence>
<dbReference type="STRING" id="2594813.A0A395N2J7"/>
<dbReference type="SMART" id="SM00320">
    <property type="entry name" value="WD40"/>
    <property type="match status" value="3"/>
</dbReference>